<comment type="caution">
    <text evidence="1">The sequence shown here is derived from an EMBL/GenBank/DDBJ whole genome shotgun (WGS) entry which is preliminary data.</text>
</comment>
<organism evidence="1 2">
    <name type="scientific">Oedothorax gibbosus</name>
    <dbReference type="NCBI Taxonomy" id="931172"/>
    <lineage>
        <taxon>Eukaryota</taxon>
        <taxon>Metazoa</taxon>
        <taxon>Ecdysozoa</taxon>
        <taxon>Arthropoda</taxon>
        <taxon>Chelicerata</taxon>
        <taxon>Arachnida</taxon>
        <taxon>Araneae</taxon>
        <taxon>Araneomorphae</taxon>
        <taxon>Entelegynae</taxon>
        <taxon>Araneoidea</taxon>
        <taxon>Linyphiidae</taxon>
        <taxon>Erigoninae</taxon>
        <taxon>Oedothorax</taxon>
    </lineage>
</organism>
<reference evidence="1 2" key="1">
    <citation type="journal article" date="2022" name="Nat. Ecol. Evol.">
        <title>A masculinizing supergene underlies an exaggerated male reproductive morph in a spider.</title>
        <authorList>
            <person name="Hendrickx F."/>
            <person name="De Corte Z."/>
            <person name="Sonet G."/>
            <person name="Van Belleghem S.M."/>
            <person name="Kostlbacher S."/>
            <person name="Vangestel C."/>
        </authorList>
    </citation>
    <scope>NUCLEOTIDE SEQUENCE [LARGE SCALE GENOMIC DNA]</scope>
    <source>
        <strain evidence="1">W744_W776</strain>
    </source>
</reference>
<keyword evidence="2" id="KW-1185">Reference proteome</keyword>
<gene>
    <name evidence="1" type="ORF">JTE90_007887</name>
</gene>
<accession>A0AAV6VJS5</accession>
<dbReference type="AlphaFoldDB" id="A0AAV6VJS5"/>
<dbReference type="Proteomes" id="UP000827092">
    <property type="component" value="Unassembled WGS sequence"/>
</dbReference>
<proteinExistence type="predicted"/>
<evidence type="ECO:0000313" key="1">
    <source>
        <dbReference type="EMBL" id="KAG8196157.1"/>
    </source>
</evidence>
<sequence>MQIRQHYTHLFVLIPLWRIKSITLMELFPQPFTMGLLRSIYGPHQHIKKGGRIAYPNYLNGGGSLFGVESKKWGGLADETVSILVVCC</sequence>
<protein>
    <submittedName>
        <fullName evidence="1">Uncharacterized protein</fullName>
    </submittedName>
</protein>
<evidence type="ECO:0000313" key="2">
    <source>
        <dbReference type="Proteomes" id="UP000827092"/>
    </source>
</evidence>
<name>A0AAV6VJS5_9ARAC</name>
<dbReference type="EMBL" id="JAFNEN010000074">
    <property type="protein sequence ID" value="KAG8196157.1"/>
    <property type="molecule type" value="Genomic_DNA"/>
</dbReference>